<evidence type="ECO:0000256" key="4">
    <source>
        <dbReference type="ARBA" id="ARBA00022692"/>
    </source>
</evidence>
<evidence type="ECO:0000256" key="9">
    <source>
        <dbReference type="SAM" id="Phobius"/>
    </source>
</evidence>
<feature type="transmembrane region" description="Helical" evidence="9">
    <location>
        <begin position="327"/>
        <end position="350"/>
    </location>
</feature>
<keyword evidence="8" id="KW-0739">Sodium transport</keyword>
<comment type="subcellular location">
    <subcellularLocation>
        <location evidence="1">Cell inner membrane</location>
        <topology evidence="1">Multi-pass membrane protein</topology>
    </subcellularLocation>
</comment>
<dbReference type="Pfam" id="PF06965">
    <property type="entry name" value="Na_H_antiport_1"/>
    <property type="match status" value="1"/>
</dbReference>
<gene>
    <name evidence="10" type="ORF">MFMK1_001914</name>
</gene>
<accession>A0AAU0ULV1</accession>
<evidence type="ECO:0000256" key="7">
    <source>
        <dbReference type="ARBA" id="ARBA00023136"/>
    </source>
</evidence>
<feature type="transmembrane region" description="Helical" evidence="9">
    <location>
        <begin position="117"/>
        <end position="137"/>
    </location>
</feature>
<evidence type="ECO:0000256" key="5">
    <source>
        <dbReference type="ARBA" id="ARBA00022989"/>
    </source>
</evidence>
<keyword evidence="5 9" id="KW-1133">Transmembrane helix</keyword>
<feature type="transmembrane region" description="Helical" evidence="9">
    <location>
        <begin position="203"/>
        <end position="232"/>
    </location>
</feature>
<keyword evidence="8" id="KW-0406">Ion transport</keyword>
<feature type="transmembrane region" description="Helical" evidence="9">
    <location>
        <begin position="84"/>
        <end position="105"/>
    </location>
</feature>
<protein>
    <submittedName>
        <fullName evidence="10">Na+/H+ antiporter NhaA</fullName>
    </submittedName>
</protein>
<dbReference type="RefSeq" id="WP_366921509.1">
    <property type="nucleotide sequence ID" value="NZ_CP121694.1"/>
</dbReference>
<dbReference type="PANTHER" id="PTHR30341">
    <property type="entry name" value="SODIUM ION/PROTON ANTIPORTER NHAA-RELATED"/>
    <property type="match status" value="1"/>
</dbReference>
<dbReference type="InterPro" id="IPR023171">
    <property type="entry name" value="Na/H_antiporter_dom_sf"/>
</dbReference>
<keyword evidence="11" id="KW-1185">Reference proteome</keyword>
<feature type="transmembrane region" description="Helical" evidence="9">
    <location>
        <begin position="172"/>
        <end position="191"/>
    </location>
</feature>
<dbReference type="InterPro" id="IPR004670">
    <property type="entry name" value="NhaA"/>
</dbReference>
<proteinExistence type="predicted"/>
<organism evidence="10 11">
    <name type="scientific">Metallumcola ferriviriculae</name>
    <dbReference type="NCBI Taxonomy" id="3039180"/>
    <lineage>
        <taxon>Bacteria</taxon>
        <taxon>Bacillati</taxon>
        <taxon>Bacillota</taxon>
        <taxon>Clostridia</taxon>
        <taxon>Neomoorellales</taxon>
        <taxon>Desulfitibacteraceae</taxon>
        <taxon>Metallumcola</taxon>
    </lineage>
</organism>
<feature type="transmembrane region" description="Helical" evidence="9">
    <location>
        <begin position="12"/>
        <end position="30"/>
    </location>
</feature>
<evidence type="ECO:0000256" key="2">
    <source>
        <dbReference type="ARBA" id="ARBA00022449"/>
    </source>
</evidence>
<keyword evidence="2" id="KW-0050">Antiport</keyword>
<evidence type="ECO:0000256" key="6">
    <source>
        <dbReference type="ARBA" id="ARBA00023053"/>
    </source>
</evidence>
<evidence type="ECO:0000256" key="8">
    <source>
        <dbReference type="ARBA" id="ARBA00023201"/>
    </source>
</evidence>
<keyword evidence="6" id="KW-0915">Sodium</keyword>
<dbReference type="EMBL" id="CP121694">
    <property type="protein sequence ID" value="WRO22091.1"/>
    <property type="molecule type" value="Genomic_DNA"/>
</dbReference>
<evidence type="ECO:0000313" key="10">
    <source>
        <dbReference type="EMBL" id="WRO22091.1"/>
    </source>
</evidence>
<evidence type="ECO:0000313" key="11">
    <source>
        <dbReference type="Proteomes" id="UP001329915"/>
    </source>
</evidence>
<dbReference type="Gene3D" id="1.20.1530.10">
    <property type="entry name" value="Na+/H+ antiporter like domain"/>
    <property type="match status" value="1"/>
</dbReference>
<dbReference type="AlphaFoldDB" id="A0AAU0ULV1"/>
<dbReference type="PANTHER" id="PTHR30341:SF0">
    <property type="entry name" value="NA(+)_H(+) ANTIPORTER NHAA"/>
    <property type="match status" value="1"/>
</dbReference>
<keyword evidence="3" id="KW-1003">Cell membrane</keyword>
<name>A0AAU0ULV1_9FIRM</name>
<feature type="transmembrane region" description="Helical" evidence="9">
    <location>
        <begin position="146"/>
        <end position="166"/>
    </location>
</feature>
<feature type="transmembrane region" description="Helical" evidence="9">
    <location>
        <begin position="356"/>
        <end position="376"/>
    </location>
</feature>
<feature type="transmembrane region" description="Helical" evidence="9">
    <location>
        <begin position="290"/>
        <end position="315"/>
    </location>
</feature>
<feature type="transmembrane region" description="Helical" evidence="9">
    <location>
        <begin position="50"/>
        <end position="72"/>
    </location>
</feature>
<dbReference type="GO" id="GO:0006885">
    <property type="term" value="P:regulation of pH"/>
    <property type="evidence" value="ECO:0007669"/>
    <property type="project" value="InterPro"/>
</dbReference>
<reference evidence="10 11" key="1">
    <citation type="submission" date="2023-04" db="EMBL/GenBank/DDBJ databases">
        <authorList>
            <person name="Hsu D."/>
        </authorList>
    </citation>
    <scope>NUCLEOTIDE SEQUENCE [LARGE SCALE GENOMIC DNA]</scope>
    <source>
        <strain evidence="10 11">MK1</strain>
    </source>
</reference>
<sequence length="392" mass="42142">MKNKTVELLREFSIPLIAGVIVALIWANIAPDGYHELMEKELFSGVNFHFLINDVFMVFFFAIAGVEIVQSLMPGGDLNPIKKAINPLFATLGGVLGPVAVYLILNSVIGSPNLIRGWGVPTATDIALAWLIARFVFGASHPAVKFLLLLAIADDAIGLIIIAVFYPDPLHPTEPIWLLLTLAAMLVAYTLRKINVRNYWPYLLIPGVLSWTGLHNAHLHPALALIFVIPFLPHPVRPVGHLFDSDECEDEISTLAHFEHDWKIIVDFGLFFFGLTNAGVQFSSIGTATWLVFAGLLLGKTIGVSLLANIARLIGFPLPDGMGQKELLVAAVVAATGLTVALFMAGAAFVRADVQGAAKMGALFSAGAGLIAFLLAKVLGIRKSVQENPGNA</sequence>
<keyword evidence="7 9" id="KW-0472">Membrane</keyword>
<dbReference type="GO" id="GO:0015385">
    <property type="term" value="F:sodium:proton antiporter activity"/>
    <property type="evidence" value="ECO:0007669"/>
    <property type="project" value="TreeGrafter"/>
</dbReference>
<evidence type="ECO:0000256" key="1">
    <source>
        <dbReference type="ARBA" id="ARBA00004429"/>
    </source>
</evidence>
<keyword evidence="2" id="KW-0813">Transport</keyword>
<dbReference type="Proteomes" id="UP001329915">
    <property type="component" value="Chromosome"/>
</dbReference>
<evidence type="ECO:0000256" key="3">
    <source>
        <dbReference type="ARBA" id="ARBA00022475"/>
    </source>
</evidence>
<dbReference type="GO" id="GO:0005886">
    <property type="term" value="C:plasma membrane"/>
    <property type="evidence" value="ECO:0007669"/>
    <property type="project" value="UniProtKB-SubCell"/>
</dbReference>
<dbReference type="KEGG" id="dbc:MFMK1_001914"/>
<keyword evidence="4 9" id="KW-0812">Transmembrane</keyword>